<accession>A0ABZ2M152</accession>
<protein>
    <submittedName>
        <fullName evidence="2">Helix-turn-helix transcriptional regulator</fullName>
    </submittedName>
</protein>
<dbReference type="SMART" id="SM00530">
    <property type="entry name" value="HTH_XRE"/>
    <property type="match status" value="1"/>
</dbReference>
<evidence type="ECO:0000313" key="3">
    <source>
        <dbReference type="Proteomes" id="UP001370348"/>
    </source>
</evidence>
<dbReference type="PANTHER" id="PTHR35010:SF4">
    <property type="entry name" value="BLL5781 PROTEIN"/>
    <property type="match status" value="1"/>
</dbReference>
<dbReference type="InterPro" id="IPR010982">
    <property type="entry name" value="Lambda_DNA-bd_dom_sf"/>
</dbReference>
<dbReference type="PANTHER" id="PTHR35010">
    <property type="entry name" value="BLL4672 PROTEIN-RELATED"/>
    <property type="match status" value="1"/>
</dbReference>
<reference evidence="2 3" key="1">
    <citation type="submission" date="2021-12" db="EMBL/GenBank/DDBJ databases">
        <title>Discovery of the Pendulisporaceae a myxobacterial family with distinct sporulation behavior and unique specialized metabolism.</title>
        <authorList>
            <person name="Garcia R."/>
            <person name="Popoff A."/>
            <person name="Bader C.D."/>
            <person name="Loehr J."/>
            <person name="Walesch S."/>
            <person name="Walt C."/>
            <person name="Boldt J."/>
            <person name="Bunk B."/>
            <person name="Haeckl F.J.F.P.J."/>
            <person name="Gunesch A.P."/>
            <person name="Birkelbach J."/>
            <person name="Nuebel U."/>
            <person name="Pietschmann T."/>
            <person name="Bach T."/>
            <person name="Mueller R."/>
        </authorList>
    </citation>
    <scope>NUCLEOTIDE SEQUENCE [LARGE SCALE GENOMIC DNA]</scope>
    <source>
        <strain evidence="2 3">MSr11954</strain>
    </source>
</reference>
<dbReference type="SUPFAM" id="SSF47413">
    <property type="entry name" value="lambda repressor-like DNA-binding domains"/>
    <property type="match status" value="1"/>
</dbReference>
<dbReference type="Pfam" id="PF01381">
    <property type="entry name" value="HTH_3"/>
    <property type="match status" value="1"/>
</dbReference>
<dbReference type="Gene3D" id="1.10.260.40">
    <property type="entry name" value="lambda repressor-like DNA-binding domains"/>
    <property type="match status" value="1"/>
</dbReference>
<sequence length="266" mass="29016">MSGEESSVGALLRAWRTARGKSQLTLALEAGISSRHLSFVETGRSSPSREMVLTLAETLEVPLRERNALLTAAGYAAIYRETPLDAPAMADVRDALEHILRASQPNPTLVVNRRYDILMTNEAARRLVGFFAPSWRGSPNVARMLLSHDGLRPALRNWNEVTTHVVHRTRSELAASPSRDAADEALLQELVAAEPELRRAAGAPTRPPSVLVPMTMQRGEVVVDLFTTITTLGTPLDITLQELRIETLFPADARAREALSAILAGS</sequence>
<dbReference type="CDD" id="cd00093">
    <property type="entry name" value="HTH_XRE"/>
    <property type="match status" value="1"/>
</dbReference>
<dbReference type="Proteomes" id="UP001370348">
    <property type="component" value="Chromosome"/>
</dbReference>
<gene>
    <name evidence="2" type="ORF">LZC94_06110</name>
</gene>
<proteinExistence type="predicted"/>
<evidence type="ECO:0000259" key="1">
    <source>
        <dbReference type="PROSITE" id="PS50943"/>
    </source>
</evidence>
<dbReference type="Pfam" id="PF17765">
    <property type="entry name" value="MLTR_LBD"/>
    <property type="match status" value="1"/>
</dbReference>
<dbReference type="PROSITE" id="PS50943">
    <property type="entry name" value="HTH_CROC1"/>
    <property type="match status" value="1"/>
</dbReference>
<keyword evidence="3" id="KW-1185">Reference proteome</keyword>
<name>A0ABZ2M152_9BACT</name>
<dbReference type="InterPro" id="IPR001387">
    <property type="entry name" value="Cro/C1-type_HTH"/>
</dbReference>
<dbReference type="EMBL" id="CP089984">
    <property type="protein sequence ID" value="WXB16848.1"/>
    <property type="molecule type" value="Genomic_DNA"/>
</dbReference>
<organism evidence="2 3">
    <name type="scientific">Pendulispora albinea</name>
    <dbReference type="NCBI Taxonomy" id="2741071"/>
    <lineage>
        <taxon>Bacteria</taxon>
        <taxon>Pseudomonadati</taxon>
        <taxon>Myxococcota</taxon>
        <taxon>Myxococcia</taxon>
        <taxon>Myxococcales</taxon>
        <taxon>Sorangiineae</taxon>
        <taxon>Pendulisporaceae</taxon>
        <taxon>Pendulispora</taxon>
    </lineage>
</organism>
<dbReference type="InterPro" id="IPR041413">
    <property type="entry name" value="MLTR_LBD"/>
</dbReference>
<evidence type="ECO:0000313" key="2">
    <source>
        <dbReference type="EMBL" id="WXB16848.1"/>
    </source>
</evidence>
<dbReference type="Gene3D" id="3.30.450.180">
    <property type="match status" value="1"/>
</dbReference>
<feature type="domain" description="HTH cro/C1-type" evidence="1">
    <location>
        <begin position="12"/>
        <end position="66"/>
    </location>
</feature>